<evidence type="ECO:0000313" key="4">
    <source>
        <dbReference type="Proteomes" id="UP000553963"/>
    </source>
</evidence>
<keyword evidence="3" id="KW-0378">Hydrolase</keyword>
<evidence type="ECO:0000259" key="2">
    <source>
        <dbReference type="Pfam" id="PF12146"/>
    </source>
</evidence>
<dbReference type="Proteomes" id="UP000553963">
    <property type="component" value="Unassembled WGS sequence"/>
</dbReference>
<comment type="caution">
    <text evidence="3">The sequence shown here is derived from an EMBL/GenBank/DDBJ whole genome shotgun (WGS) entry which is preliminary data.</text>
</comment>
<evidence type="ECO:0000313" key="3">
    <source>
        <dbReference type="EMBL" id="MBB3929463.1"/>
    </source>
</evidence>
<feature type="domain" description="Serine aminopeptidase S33" evidence="2">
    <location>
        <begin position="117"/>
        <end position="235"/>
    </location>
</feature>
<evidence type="ECO:0000256" key="1">
    <source>
        <dbReference type="SAM" id="MobiDB-lite"/>
    </source>
</evidence>
<accession>A0A840AJI5</accession>
<dbReference type="RefSeq" id="WP_183397121.1">
    <property type="nucleotide sequence ID" value="NZ_JACIDS010000001.1"/>
</dbReference>
<dbReference type="InterPro" id="IPR051044">
    <property type="entry name" value="MAG_DAG_Lipase"/>
</dbReference>
<sequence>MRRWIMRMVRRVVAIAVIILVTILGVRVWDIEGGPPLELWHTYVPREMSREAMKKADWQSYVAAEDALFDDVALKVEGQIPASARVASNRYFTGSPLNPGRFAQNWNRSFVLMPEGTPRGAVVLLHGLTDAPYSLRHIAEDYQRQGYVAVGIRLPGHGTVPAGLTEVQWADWAAAVRIAVAEARRLAGEGKPLHLVGYSNGGALAMMYALDAIEDPKLARPDRIVLMSPMIGVTRFARFAGLAGLPALLPAFAKAAWLGIVPEFNPFKYNSFPVNAARQSFLLSDALQKRLARFSSEGKLAALAPVLTFQSALDHTVSTRAIVTALYDQLPANGSELVLFDLNRSSRASPLFTPAANRQAASVLTPAPRRYRVSILTDQGQGSRDVVERSTRAGETQEIVAPTGLVYPADVFSLSHVAIPFPVTDGLYGTDPDPKDDFGIQLGAAAERGERGALVVGADTLMRMSSNPFYPYMIGRIDAAITGAPDSPPGATAAPPAAPSDLAEPDLPDLPDAIQSP</sequence>
<dbReference type="EMBL" id="JACIDS010000001">
    <property type="protein sequence ID" value="MBB3929463.1"/>
    <property type="molecule type" value="Genomic_DNA"/>
</dbReference>
<organism evidence="3 4">
    <name type="scientific">Kaistia hirudinis</name>
    <dbReference type="NCBI Taxonomy" id="1293440"/>
    <lineage>
        <taxon>Bacteria</taxon>
        <taxon>Pseudomonadati</taxon>
        <taxon>Pseudomonadota</taxon>
        <taxon>Alphaproteobacteria</taxon>
        <taxon>Hyphomicrobiales</taxon>
        <taxon>Kaistiaceae</taxon>
        <taxon>Kaistia</taxon>
    </lineage>
</organism>
<dbReference type="Pfam" id="PF12146">
    <property type="entry name" value="Hydrolase_4"/>
    <property type="match status" value="1"/>
</dbReference>
<dbReference type="GO" id="GO:0016787">
    <property type="term" value="F:hydrolase activity"/>
    <property type="evidence" value="ECO:0007669"/>
    <property type="project" value="UniProtKB-KW"/>
</dbReference>
<dbReference type="AlphaFoldDB" id="A0A840AJI5"/>
<gene>
    <name evidence="3" type="ORF">GGR25_000482</name>
</gene>
<dbReference type="InterPro" id="IPR029058">
    <property type="entry name" value="AB_hydrolase_fold"/>
</dbReference>
<feature type="compositionally biased region" description="Low complexity" evidence="1">
    <location>
        <begin position="482"/>
        <end position="502"/>
    </location>
</feature>
<name>A0A840AJI5_9HYPH</name>
<proteinExistence type="predicted"/>
<protein>
    <submittedName>
        <fullName evidence="3">Alpha-beta hydrolase superfamily lysophospholipase</fullName>
    </submittedName>
</protein>
<dbReference type="PANTHER" id="PTHR11614">
    <property type="entry name" value="PHOSPHOLIPASE-RELATED"/>
    <property type="match status" value="1"/>
</dbReference>
<dbReference type="Gene3D" id="3.40.50.1820">
    <property type="entry name" value="alpha/beta hydrolase"/>
    <property type="match status" value="1"/>
</dbReference>
<keyword evidence="4" id="KW-1185">Reference proteome</keyword>
<reference evidence="3 4" key="1">
    <citation type="submission" date="2020-08" db="EMBL/GenBank/DDBJ databases">
        <title>Genomic Encyclopedia of Type Strains, Phase IV (KMG-IV): sequencing the most valuable type-strain genomes for metagenomic binning, comparative biology and taxonomic classification.</title>
        <authorList>
            <person name="Goeker M."/>
        </authorList>
    </citation>
    <scope>NUCLEOTIDE SEQUENCE [LARGE SCALE GENOMIC DNA]</scope>
    <source>
        <strain evidence="3 4">DSM 25966</strain>
    </source>
</reference>
<dbReference type="SUPFAM" id="SSF53474">
    <property type="entry name" value="alpha/beta-Hydrolases"/>
    <property type="match status" value="1"/>
</dbReference>
<feature type="region of interest" description="Disordered" evidence="1">
    <location>
        <begin position="481"/>
        <end position="517"/>
    </location>
</feature>
<dbReference type="InterPro" id="IPR022742">
    <property type="entry name" value="Hydrolase_4"/>
</dbReference>